<proteinExistence type="predicted"/>
<dbReference type="Proteomes" id="UP000325182">
    <property type="component" value="Unassembled WGS sequence"/>
</dbReference>
<reference evidence="1 2" key="1">
    <citation type="submission" date="2019-08" db="EMBL/GenBank/DDBJ databases">
        <title>Bacillus genomes from the desert of Cuatro Cienegas, Coahuila.</title>
        <authorList>
            <person name="Olmedo-Alvarez G."/>
        </authorList>
    </citation>
    <scope>NUCLEOTIDE SEQUENCE [LARGE SCALE GENOMIC DNA]</scope>
    <source>
        <strain evidence="1 2">CH128b_4D</strain>
    </source>
</reference>
<dbReference type="EMBL" id="VTEG01000029">
    <property type="protein sequence ID" value="TYR95536.1"/>
    <property type="molecule type" value="Genomic_DNA"/>
</dbReference>
<name>A0A5D4M192_9BACI</name>
<accession>A0A5D4M192</accession>
<organism evidence="1 2">
    <name type="scientific">Rossellomorea vietnamensis</name>
    <dbReference type="NCBI Taxonomy" id="218284"/>
    <lineage>
        <taxon>Bacteria</taxon>
        <taxon>Bacillati</taxon>
        <taxon>Bacillota</taxon>
        <taxon>Bacilli</taxon>
        <taxon>Bacillales</taxon>
        <taxon>Bacillaceae</taxon>
        <taxon>Rossellomorea</taxon>
    </lineage>
</organism>
<comment type="caution">
    <text evidence="1">The sequence shown here is derived from an EMBL/GenBank/DDBJ whole genome shotgun (WGS) entry which is preliminary data.</text>
</comment>
<dbReference type="AlphaFoldDB" id="A0A5D4M192"/>
<evidence type="ECO:0000313" key="2">
    <source>
        <dbReference type="Proteomes" id="UP000325182"/>
    </source>
</evidence>
<evidence type="ECO:0000313" key="1">
    <source>
        <dbReference type="EMBL" id="TYR95536.1"/>
    </source>
</evidence>
<protein>
    <submittedName>
        <fullName evidence="1">Uncharacterized protein</fullName>
    </submittedName>
</protein>
<gene>
    <name evidence="1" type="ORF">FZC84_21510</name>
</gene>
<sequence>MKTNQNDRIQHIQKLFESHPDLFDYTKTEIFANRARGSKKVTAVLPLKNHDVHGETVLLINEKIENAHLEEYRYGWELSQRKEKMGVSTRFLTAFDKQYKPDPPYNNIETDPYHHHYEIGNKVPRTETSVETLEDVITILKDYIKSGRPYNNNDRFI</sequence>
<dbReference type="RefSeq" id="WP_148955235.1">
    <property type="nucleotide sequence ID" value="NZ_VTEG01000029.1"/>
</dbReference>